<dbReference type="KEGG" id="cid:P73_3384"/>
<dbReference type="EMBL" id="CP004393">
    <property type="protein sequence ID" value="AJE48099.1"/>
    <property type="molecule type" value="Genomic_DNA"/>
</dbReference>
<sequence length="292" mass="32971">MIISIHIGAHCTGGAQLMRGLLKNKAVLAEQGVAVPPPSRYRDLLPDVMKKVKSDRASPETQEMLLDHMLELEEPQRMVLSYEDVICMPPLVFEKGVFYGKADFKLPWLRNVFAGHEVEFVLGLRNPATFIPEVFARCGPKMTYETFMAGTDPEALRWSDLLHTIRQVCPDAGLTCFAYEDTPIIWAQLMREVTGIGPSVPISGGLDILATIMTREGVKRLRTYLNTHRPQNEAQRRKILMAFLDKYAEEEALETEIALPGWDAALVDRLTDLYEEDLLRIEGMEGVRFLPP</sequence>
<dbReference type="HOGENOM" id="CLU_955920_0_0_5"/>
<dbReference type="RefSeq" id="WP_043870498.1">
    <property type="nucleotide sequence ID" value="NZ_CP004393.1"/>
</dbReference>
<reference evidence="1 2" key="1">
    <citation type="journal article" date="2014" name="Int. J. Syst. Evol. Microbiol.">
        <title>Celeribacter indicus sp. nov., a polycyclic aromatic hydrocarbon-degrading bacterium from deep-sea sediment and reclassification of Huaishuia halophila as Celeribacter halophilus comb. nov.</title>
        <authorList>
            <person name="Lai Q."/>
            <person name="Cao J."/>
            <person name="Yuan J."/>
            <person name="Li F."/>
            <person name="Shao Z."/>
        </authorList>
    </citation>
    <scope>NUCLEOTIDE SEQUENCE [LARGE SCALE GENOMIC DNA]</scope>
    <source>
        <strain evidence="1">P73</strain>
    </source>
</reference>
<organism evidence="1 2">
    <name type="scientific">Celeribacter indicus</name>
    <dbReference type="NCBI Taxonomy" id="1208324"/>
    <lineage>
        <taxon>Bacteria</taxon>
        <taxon>Pseudomonadati</taxon>
        <taxon>Pseudomonadota</taxon>
        <taxon>Alphaproteobacteria</taxon>
        <taxon>Rhodobacterales</taxon>
        <taxon>Roseobacteraceae</taxon>
        <taxon>Celeribacter</taxon>
    </lineage>
</organism>
<gene>
    <name evidence="1" type="ORF">P73_3384</name>
</gene>
<evidence type="ECO:0000313" key="2">
    <source>
        <dbReference type="Proteomes" id="UP000031521"/>
    </source>
</evidence>
<evidence type="ECO:0000313" key="1">
    <source>
        <dbReference type="EMBL" id="AJE48099.1"/>
    </source>
</evidence>
<keyword evidence="2" id="KW-1185">Reference proteome</keyword>
<protein>
    <submittedName>
        <fullName evidence="1">Uncharacterized protein</fullName>
    </submittedName>
</protein>
<dbReference type="OrthoDB" id="7816979at2"/>
<name>A0A0B5DYM9_9RHOB</name>
<dbReference type="AlphaFoldDB" id="A0A0B5DYM9"/>
<dbReference type="STRING" id="1208324.P73_3384"/>
<dbReference type="Proteomes" id="UP000031521">
    <property type="component" value="Chromosome"/>
</dbReference>
<accession>A0A0B5DYM9</accession>
<proteinExistence type="predicted"/>